<dbReference type="AlphaFoldDB" id="A0A6J4Q246"/>
<evidence type="ECO:0000313" key="2">
    <source>
        <dbReference type="EMBL" id="CAA9432465.1"/>
    </source>
</evidence>
<sequence length="92" mass="9497">MPPDLVNAWMPRPSARPDHEDGGGTGRVRGGSSPGSAVDPLELDVPDQGSDVVAAERLGAVERRPVDGQHLQVPAGHLVDGGPVRGLRCSST</sequence>
<evidence type="ECO:0000256" key="1">
    <source>
        <dbReference type="SAM" id="MobiDB-lite"/>
    </source>
</evidence>
<feature type="region of interest" description="Disordered" evidence="1">
    <location>
        <begin position="1"/>
        <end position="49"/>
    </location>
</feature>
<gene>
    <name evidence="2" type="ORF">AVDCRST_MAG66-3782</name>
</gene>
<protein>
    <submittedName>
        <fullName evidence="2">Uncharacterized protein</fullName>
    </submittedName>
</protein>
<organism evidence="2">
    <name type="scientific">uncultured Pseudonocardia sp</name>
    <dbReference type="NCBI Taxonomy" id="211455"/>
    <lineage>
        <taxon>Bacteria</taxon>
        <taxon>Bacillati</taxon>
        <taxon>Actinomycetota</taxon>
        <taxon>Actinomycetes</taxon>
        <taxon>Pseudonocardiales</taxon>
        <taxon>Pseudonocardiaceae</taxon>
        <taxon>Pseudonocardia</taxon>
        <taxon>environmental samples</taxon>
    </lineage>
</organism>
<feature type="region of interest" description="Disordered" evidence="1">
    <location>
        <begin position="65"/>
        <end position="92"/>
    </location>
</feature>
<reference evidence="2" key="1">
    <citation type="submission" date="2020-02" db="EMBL/GenBank/DDBJ databases">
        <authorList>
            <person name="Meier V. D."/>
        </authorList>
    </citation>
    <scope>NUCLEOTIDE SEQUENCE</scope>
    <source>
        <strain evidence="2">AVDCRST_MAG66</strain>
    </source>
</reference>
<feature type="compositionally biased region" description="Gly residues" evidence="1">
    <location>
        <begin position="23"/>
        <end position="33"/>
    </location>
</feature>
<dbReference type="EMBL" id="CADCUS010000488">
    <property type="protein sequence ID" value="CAA9432465.1"/>
    <property type="molecule type" value="Genomic_DNA"/>
</dbReference>
<accession>A0A6J4Q246</accession>
<name>A0A6J4Q246_9PSEU</name>
<proteinExistence type="predicted"/>